<name>A0A426QL96_9GAMM</name>
<dbReference type="GO" id="GO:0009432">
    <property type="term" value="P:SOS response"/>
    <property type="evidence" value="ECO:0007669"/>
    <property type="project" value="InterPro"/>
</dbReference>
<dbReference type="InterPro" id="IPR027417">
    <property type="entry name" value="P-loop_NTPase"/>
</dbReference>
<dbReference type="GO" id="GO:0051782">
    <property type="term" value="P:negative regulation of cell division"/>
    <property type="evidence" value="ECO:0007669"/>
    <property type="project" value="InterPro"/>
</dbReference>
<keyword evidence="1" id="KW-0131">Cell cycle</keyword>
<evidence type="ECO:0000313" key="2">
    <source>
        <dbReference type="Proteomes" id="UP000287798"/>
    </source>
</evidence>
<comment type="caution">
    <text evidence="1">The sequence shown here is derived from an EMBL/GenBank/DDBJ whole genome shotgun (WGS) entry which is preliminary data.</text>
</comment>
<dbReference type="Proteomes" id="UP000287798">
    <property type="component" value="Unassembled WGS sequence"/>
</dbReference>
<dbReference type="AlphaFoldDB" id="A0A426QL96"/>
<dbReference type="SUPFAM" id="SSF52540">
    <property type="entry name" value="P-loop containing nucleoside triphosphate hydrolases"/>
    <property type="match status" value="1"/>
</dbReference>
<sequence length="197" mass="21505">MKSTIHQLNPAPASDDGRVVTSGIPALDACLPHGGWPRVGLIELRVEDAGAGMLPLLLPHMARLSQASRWQAWLSPPFAPYLPALERAGVAADHLLLIRPRSHQNGLEVLERALALGNFVSVFAWPLAQETDLMQRLRAAAQRGQCQAFLFSTLRDEQVPADVDLSLRVRSHPEGLSIERLSPRAGRGQVASVLLRQ</sequence>
<dbReference type="RefSeq" id="WP_125181796.1">
    <property type="nucleotide sequence ID" value="NZ_QZMU01000001.1"/>
</dbReference>
<protein>
    <submittedName>
        <fullName evidence="1">SOS cell division inhibitor SulA</fullName>
    </submittedName>
</protein>
<gene>
    <name evidence="1" type="ORF">D6C00_11220</name>
</gene>
<dbReference type="Pfam" id="PF03846">
    <property type="entry name" value="SulA"/>
    <property type="match status" value="1"/>
</dbReference>
<keyword evidence="2" id="KW-1185">Reference proteome</keyword>
<evidence type="ECO:0000313" key="1">
    <source>
        <dbReference type="EMBL" id="RRQ22456.1"/>
    </source>
</evidence>
<dbReference type="EMBL" id="QZMU01000001">
    <property type="protein sequence ID" value="RRQ22456.1"/>
    <property type="molecule type" value="Genomic_DNA"/>
</dbReference>
<keyword evidence="1" id="KW-0132">Cell division</keyword>
<accession>A0A426QL96</accession>
<reference evidence="1 2" key="1">
    <citation type="journal article" date="2010" name="Int. J. Syst. Evol. Microbiol.">
        <title>Thiohalobacter thiocyanaticus gen. nov., sp. nov., a moderately halophilic, sulfur-oxidizing gammaproteobacterium from hypersaline lakes, that utilizes thiocyanate.</title>
        <authorList>
            <person name="Sorokin D.Y."/>
            <person name="Kovaleva O.L."/>
            <person name="Tourova T.P."/>
            <person name="Muyzer G."/>
        </authorList>
    </citation>
    <scope>NUCLEOTIDE SEQUENCE [LARGE SCALE GENOMIC DNA]</scope>
    <source>
        <strain evidence="1 2">Hrh1</strain>
    </source>
</reference>
<dbReference type="Gene3D" id="3.40.50.300">
    <property type="entry name" value="P-loop containing nucleotide triphosphate hydrolases"/>
    <property type="match status" value="1"/>
</dbReference>
<dbReference type="OrthoDB" id="9811176at2"/>
<organism evidence="1 2">
    <name type="scientific">Thiohalobacter thiocyanaticus</name>
    <dbReference type="NCBI Taxonomy" id="585455"/>
    <lineage>
        <taxon>Bacteria</taxon>
        <taxon>Pseudomonadati</taxon>
        <taxon>Pseudomonadota</taxon>
        <taxon>Gammaproteobacteria</taxon>
        <taxon>Thiohalobacterales</taxon>
        <taxon>Thiohalobacteraceae</taxon>
        <taxon>Thiohalobacter</taxon>
    </lineage>
</organism>
<dbReference type="InterPro" id="IPR004596">
    <property type="entry name" value="Cell_div_suppressor_SulA"/>
</dbReference>
<proteinExistence type="predicted"/>
<dbReference type="GO" id="GO:0051301">
    <property type="term" value="P:cell division"/>
    <property type="evidence" value="ECO:0007669"/>
    <property type="project" value="UniProtKB-KW"/>
</dbReference>